<keyword evidence="1" id="KW-0812">Transmembrane</keyword>
<evidence type="ECO:0000256" key="1">
    <source>
        <dbReference type="SAM" id="Phobius"/>
    </source>
</evidence>
<reference evidence="2" key="2">
    <citation type="submission" date="2023-01" db="EMBL/GenBank/DDBJ databases">
        <authorList>
            <person name="Petersen C."/>
        </authorList>
    </citation>
    <scope>NUCLEOTIDE SEQUENCE</scope>
    <source>
        <strain evidence="2">IBT 17514</strain>
    </source>
</reference>
<feature type="transmembrane region" description="Helical" evidence="1">
    <location>
        <begin position="83"/>
        <end position="102"/>
    </location>
</feature>
<evidence type="ECO:0000313" key="2">
    <source>
        <dbReference type="EMBL" id="KAJ5740842.1"/>
    </source>
</evidence>
<dbReference type="Proteomes" id="UP001215712">
    <property type="component" value="Unassembled WGS sequence"/>
</dbReference>
<accession>A0AAD6HX75</accession>
<gene>
    <name evidence="2" type="ORF">N7493_000714</name>
</gene>
<comment type="caution">
    <text evidence="2">The sequence shown here is derived from an EMBL/GenBank/DDBJ whole genome shotgun (WGS) entry which is preliminary data.</text>
</comment>
<keyword evidence="1" id="KW-1133">Transmembrane helix</keyword>
<name>A0AAD6HX75_9EURO</name>
<organism evidence="2 3">
    <name type="scientific">Penicillium malachiteum</name>
    <dbReference type="NCBI Taxonomy" id="1324776"/>
    <lineage>
        <taxon>Eukaryota</taxon>
        <taxon>Fungi</taxon>
        <taxon>Dikarya</taxon>
        <taxon>Ascomycota</taxon>
        <taxon>Pezizomycotina</taxon>
        <taxon>Eurotiomycetes</taxon>
        <taxon>Eurotiomycetidae</taxon>
        <taxon>Eurotiales</taxon>
        <taxon>Aspergillaceae</taxon>
        <taxon>Penicillium</taxon>
    </lineage>
</organism>
<protein>
    <submittedName>
        <fullName evidence="2">Uncharacterized protein</fullName>
    </submittedName>
</protein>
<sequence>MAVDTAVDNPADTLADMAVGTAASISGDIALDRIAGIAVEDTQDTVASIVGDTGAKSYRPAVDHTAGMAEDRIGFEDSTVPEIHFGCVVFVVVAILVGFYIADKA</sequence>
<evidence type="ECO:0000313" key="3">
    <source>
        <dbReference type="Proteomes" id="UP001215712"/>
    </source>
</evidence>
<proteinExistence type="predicted"/>
<reference evidence="2" key="1">
    <citation type="journal article" date="2023" name="IMA Fungus">
        <title>Comparative genomic study of the Penicillium genus elucidates a diverse pangenome and 15 lateral gene transfer events.</title>
        <authorList>
            <person name="Petersen C."/>
            <person name="Sorensen T."/>
            <person name="Nielsen M.R."/>
            <person name="Sondergaard T.E."/>
            <person name="Sorensen J.L."/>
            <person name="Fitzpatrick D.A."/>
            <person name="Frisvad J.C."/>
            <person name="Nielsen K.L."/>
        </authorList>
    </citation>
    <scope>NUCLEOTIDE SEQUENCE</scope>
    <source>
        <strain evidence="2">IBT 17514</strain>
    </source>
</reference>
<dbReference type="EMBL" id="JAQJAN010000001">
    <property type="protein sequence ID" value="KAJ5740842.1"/>
    <property type="molecule type" value="Genomic_DNA"/>
</dbReference>
<dbReference type="AlphaFoldDB" id="A0AAD6HX75"/>
<keyword evidence="1" id="KW-0472">Membrane</keyword>
<keyword evidence="3" id="KW-1185">Reference proteome</keyword>